<dbReference type="SUPFAM" id="SSF53335">
    <property type="entry name" value="S-adenosyl-L-methionine-dependent methyltransferases"/>
    <property type="match status" value="1"/>
</dbReference>
<organism evidence="7 8">
    <name type="scientific">Methanothermococcus okinawensis</name>
    <dbReference type="NCBI Taxonomy" id="155863"/>
    <lineage>
        <taxon>Archaea</taxon>
        <taxon>Methanobacteriati</taxon>
        <taxon>Methanobacteriota</taxon>
        <taxon>Methanomada group</taxon>
        <taxon>Methanococci</taxon>
        <taxon>Methanococcales</taxon>
        <taxon>Methanococcaceae</taxon>
        <taxon>Methanothermococcus</taxon>
    </lineage>
</organism>
<comment type="similarity">
    <text evidence="5">Belongs to the class I-like SAM-binding methyltransferase superfamily. TRM5/TYW2 family.</text>
</comment>
<feature type="binding site" evidence="5">
    <location>
        <position position="79"/>
    </location>
    <ligand>
        <name>S-adenosyl-L-methionine</name>
        <dbReference type="ChEBI" id="CHEBI:59789"/>
    </ligand>
</feature>
<dbReference type="GO" id="GO:0102522">
    <property type="term" value="F:tRNA 4-demethylwyosine alpha-amino-alpha-carboxypropyltransferase activity"/>
    <property type="evidence" value="ECO:0007669"/>
    <property type="project" value="UniProtKB-EC"/>
</dbReference>
<feature type="domain" description="SAM-dependent methyltransferase TRM5/TYW2-type" evidence="6">
    <location>
        <begin position="5"/>
        <end position="248"/>
    </location>
</feature>
<dbReference type="PANTHER" id="PTHR23245">
    <property type="entry name" value="TRNA METHYLTRANSFERASE"/>
    <property type="match status" value="1"/>
</dbReference>
<evidence type="ECO:0000256" key="4">
    <source>
        <dbReference type="ARBA" id="ARBA00022694"/>
    </source>
</evidence>
<dbReference type="CDD" id="cd02440">
    <property type="entry name" value="AdoMet_MTases"/>
    <property type="match status" value="1"/>
</dbReference>
<dbReference type="Proteomes" id="UP000605144">
    <property type="component" value="Unassembled WGS sequence"/>
</dbReference>
<evidence type="ECO:0000259" key="6">
    <source>
        <dbReference type="PROSITE" id="PS51684"/>
    </source>
</evidence>
<feature type="binding site" evidence="5">
    <location>
        <begin position="153"/>
        <end position="154"/>
    </location>
    <ligand>
        <name>S-adenosyl-L-methionine</name>
        <dbReference type="ChEBI" id="CHEBI:59789"/>
    </ligand>
</feature>
<dbReference type="GO" id="GO:0008175">
    <property type="term" value="F:tRNA methyltransferase activity"/>
    <property type="evidence" value="ECO:0007669"/>
    <property type="project" value="TreeGrafter"/>
</dbReference>
<dbReference type="PROSITE" id="PS51684">
    <property type="entry name" value="SAM_MT_TRM5_TYW2"/>
    <property type="match status" value="1"/>
</dbReference>
<dbReference type="AlphaFoldDB" id="A0A833DR30"/>
<dbReference type="InterPro" id="IPR029063">
    <property type="entry name" value="SAM-dependent_MTases_sf"/>
</dbReference>
<gene>
    <name evidence="5" type="primary">taw2</name>
    <name evidence="7" type="ORF">EYG76_00435</name>
</gene>
<proteinExistence type="inferred from homology"/>
<comment type="function">
    <text evidence="5">S-adenosyl-L-methionine-dependent transferase that acts as a component of the wyosine derivatives biosynthesis pathway. Catalyzes the transfer of the alpha-amino-alpha-carboxypropyl (acp) group from S-adenosyl-L-methionine to 4-demethylwyosine (imG-14), forming 7-aminocarboxypropyl-demethylwyosine (wybutosine-86) at position 37 of tRNA(Phe).</text>
</comment>
<dbReference type="GO" id="GO:0030488">
    <property type="term" value="P:tRNA methylation"/>
    <property type="evidence" value="ECO:0007669"/>
    <property type="project" value="TreeGrafter"/>
</dbReference>
<reference evidence="7" key="1">
    <citation type="journal article" date="2020" name="ISME J.">
        <title>Gammaproteobacteria mediating utilization of methyl-, sulfur- and petroleum organic compounds in deep ocean hydrothermal plumes.</title>
        <authorList>
            <person name="Zhou Z."/>
            <person name="Liu Y."/>
            <person name="Pan J."/>
            <person name="Cron B.R."/>
            <person name="Toner B.M."/>
            <person name="Anantharaman K."/>
            <person name="Breier J.A."/>
            <person name="Dick G.J."/>
            <person name="Li M."/>
        </authorList>
    </citation>
    <scope>NUCLEOTIDE SEQUENCE</scope>
    <source>
        <strain evidence="7">SZUA-1385</strain>
    </source>
</reference>
<dbReference type="HAMAP" id="MF_01922">
    <property type="entry name" value="TYW2_archaea"/>
    <property type="match status" value="1"/>
</dbReference>
<keyword evidence="3 5" id="KW-0949">S-adenosyl-L-methionine</keyword>
<evidence type="ECO:0000256" key="5">
    <source>
        <dbReference type="HAMAP-Rule" id="MF_01922"/>
    </source>
</evidence>
<dbReference type="InterPro" id="IPR030382">
    <property type="entry name" value="MeTrfase_TRM5/TYW2"/>
</dbReference>
<keyword evidence="1 7" id="KW-0489">Methyltransferase</keyword>
<dbReference type="EC" id="2.5.1.114" evidence="5"/>
<evidence type="ECO:0000256" key="2">
    <source>
        <dbReference type="ARBA" id="ARBA00022679"/>
    </source>
</evidence>
<dbReference type="Pfam" id="PF02475">
    <property type="entry name" value="TRM5-TYW2_MTfase"/>
    <property type="match status" value="1"/>
</dbReference>
<comment type="caution">
    <text evidence="7">The sequence shown here is derived from an EMBL/GenBank/DDBJ whole genome shotgun (WGS) entry which is preliminary data.</text>
</comment>
<evidence type="ECO:0000313" key="7">
    <source>
        <dbReference type="EMBL" id="HIP16761.1"/>
    </source>
</evidence>
<evidence type="ECO:0000256" key="3">
    <source>
        <dbReference type="ARBA" id="ARBA00022691"/>
    </source>
</evidence>
<feature type="binding site" evidence="5">
    <location>
        <position position="126"/>
    </location>
    <ligand>
        <name>S-adenosyl-L-methionine</name>
        <dbReference type="ChEBI" id="CHEBI:59789"/>
    </ligand>
</feature>
<evidence type="ECO:0000313" key="8">
    <source>
        <dbReference type="Proteomes" id="UP000605144"/>
    </source>
</evidence>
<dbReference type="Pfam" id="PF25133">
    <property type="entry name" value="TYW2_N_2"/>
    <property type="match status" value="1"/>
</dbReference>
<dbReference type="InterPro" id="IPR030867">
    <property type="entry name" value="TYW2_archaea"/>
</dbReference>
<protein>
    <recommendedName>
        <fullName evidence="5">tRNA(Phe) (4-demethylwyosine(37)-C(7)) aminocarboxypropyltransferase</fullName>
        <ecNumber evidence="5">2.5.1.114</ecNumber>
    </recommendedName>
    <alternativeName>
        <fullName evidence="5">tRNA wyosine derivatives biosynthesis protein Taw2</fullName>
    </alternativeName>
</protein>
<name>A0A833DR30_9EURY</name>
<accession>A0A833DR30</accession>
<keyword evidence="5" id="KW-0963">Cytoplasm</keyword>
<keyword evidence="2 5" id="KW-0808">Transferase</keyword>
<dbReference type="Gene3D" id="3.40.50.150">
    <property type="entry name" value="Vaccinia Virus protein VP39"/>
    <property type="match status" value="1"/>
</dbReference>
<feature type="binding site" evidence="5">
    <location>
        <position position="86"/>
    </location>
    <ligand>
        <name>S-adenosyl-L-methionine</name>
        <dbReference type="ChEBI" id="CHEBI:59789"/>
    </ligand>
</feature>
<dbReference type="GO" id="GO:0005737">
    <property type="term" value="C:cytoplasm"/>
    <property type="evidence" value="ECO:0007669"/>
    <property type="project" value="UniProtKB-SubCell"/>
</dbReference>
<dbReference type="NCBIfam" id="NF047824">
    <property type="entry name" value="tRNAwyosineTaw2Meth"/>
    <property type="match status" value="1"/>
</dbReference>
<dbReference type="FunFam" id="3.40.50.150:FF:000131">
    <property type="entry name" value="tRNA wybutosine-synthesizing protein 2/3/4"/>
    <property type="match status" value="1"/>
</dbReference>
<comment type="subcellular location">
    <subcellularLocation>
        <location evidence="5">Cytoplasm</location>
    </subcellularLocation>
</comment>
<evidence type="ECO:0000256" key="1">
    <source>
        <dbReference type="ARBA" id="ARBA00022603"/>
    </source>
</evidence>
<dbReference type="InterPro" id="IPR056743">
    <property type="entry name" value="TRM5-TYW2-like_MTfase"/>
</dbReference>
<dbReference type="PANTHER" id="PTHR23245:SF41">
    <property type="entry name" value="TRNA(PHE) (4-DEMETHYLWYOSINE(37)-C(7)) AMINOCARBOXYPROPYLTRANSFERASE"/>
    <property type="match status" value="1"/>
</dbReference>
<comment type="catalytic activity">
    <reaction evidence="5">
        <text>4-demethylwyosine(37) in tRNA(Phe) + S-adenosyl-L-methionine = 4-demethyl-7-[(3S)-3-amino-3-carboxypropyl]wyosine(37) in tRNA(Phe) + S-methyl-5'-thioadenosine + H(+)</text>
        <dbReference type="Rhea" id="RHEA:36355"/>
        <dbReference type="Rhea" id="RHEA-COMP:10164"/>
        <dbReference type="Rhea" id="RHEA-COMP:10378"/>
        <dbReference type="ChEBI" id="CHEBI:15378"/>
        <dbReference type="ChEBI" id="CHEBI:17509"/>
        <dbReference type="ChEBI" id="CHEBI:59789"/>
        <dbReference type="ChEBI" id="CHEBI:64315"/>
        <dbReference type="ChEBI" id="CHEBI:73550"/>
        <dbReference type="EC" id="2.5.1.114"/>
    </reaction>
</comment>
<dbReference type="InterPro" id="IPR056744">
    <property type="entry name" value="TRM5/TYW2-like_N"/>
</dbReference>
<keyword evidence="4 5" id="KW-0819">tRNA processing</keyword>
<sequence>MPLNYQKVGDIVLVKKDLCPEEIEYIINKTKCKTIVKYKNIAGDLRKPVVNIIYGSKTETLHKEHGCLFKLDISKVMWSMGNIEERKRMAHISNSNEVVVDMFAGIGYFSIPMAKYSNPKKIYALEINPDSYYYLCENIRLNKLNNIKPIMGDNRSINLENVANRVIMGYILKTRFFLNVAFKFLSREGGILHYHDTLHENAIYPEAIDLIKKYAEKHGYTLASYDIHKIKKYAPGVWHIVVDAKIKNKSKK</sequence>
<dbReference type="EMBL" id="DQSV01000009">
    <property type="protein sequence ID" value="HIP16761.1"/>
    <property type="molecule type" value="Genomic_DNA"/>
</dbReference>